<dbReference type="STRING" id="735.B0185_01820"/>
<evidence type="ECO:0000259" key="1">
    <source>
        <dbReference type="Pfam" id="PF13550"/>
    </source>
</evidence>
<dbReference type="EMBL" id="QEQD01000015">
    <property type="protein sequence ID" value="RDE99741.1"/>
    <property type="molecule type" value="Genomic_DNA"/>
</dbReference>
<dbReference type="PANTHER" id="PTHR36251">
    <property type="entry name" value="FELS-1 PROPHAGE HOST SPECIFICITY PROTEIN-RELATED"/>
    <property type="match status" value="1"/>
</dbReference>
<evidence type="ECO:0000313" key="4">
    <source>
        <dbReference type="Proteomes" id="UP000253999"/>
    </source>
</evidence>
<dbReference type="AlphaFoldDB" id="A0A369Z7X5"/>
<evidence type="ECO:0000313" key="3">
    <source>
        <dbReference type="EMBL" id="RDE99741.1"/>
    </source>
</evidence>
<evidence type="ECO:0000259" key="2">
    <source>
        <dbReference type="Pfam" id="PF24801"/>
    </source>
</evidence>
<comment type="caution">
    <text evidence="3">The sequence shown here is derived from an EMBL/GenBank/DDBJ whole genome shotgun (WGS) entry which is preliminary data.</text>
</comment>
<dbReference type="Proteomes" id="UP000253999">
    <property type="component" value="Unassembled WGS sequence"/>
</dbReference>
<reference evidence="3 4" key="1">
    <citation type="submission" date="2018-05" db="EMBL/GenBank/DDBJ databases">
        <title>Draft Genome Sequences for a Diverse set of 7 Haemophilus Species.</title>
        <authorList>
            <person name="Nichols M."/>
            <person name="Topaz N."/>
            <person name="Wang X."/>
            <person name="Wang X."/>
            <person name="Boxrud D."/>
        </authorList>
    </citation>
    <scope>NUCLEOTIDE SEQUENCE [LARGE SCALE GENOMIC DNA]</scope>
    <source>
        <strain evidence="3 4">C2010039593</strain>
    </source>
</reference>
<dbReference type="RefSeq" id="WP_133253232.1">
    <property type="nucleotide sequence ID" value="NZ_QEQD01000015.1"/>
</dbReference>
<feature type="non-terminal residue" evidence="3">
    <location>
        <position position="442"/>
    </location>
</feature>
<dbReference type="PANTHER" id="PTHR36251:SF2">
    <property type="entry name" value="GIFSY-2 PROPHAGE HOST SPECIFICITY PROTEIN J, PHAGE LAMBDA"/>
    <property type="match status" value="1"/>
</dbReference>
<dbReference type="InterPro" id="IPR032876">
    <property type="entry name" value="J_dom"/>
</dbReference>
<gene>
    <name evidence="3" type="ORF">DPV98_10465</name>
</gene>
<feature type="domain" description="Tip attachment protein J HDII-ins2" evidence="2">
    <location>
        <begin position="86"/>
        <end position="205"/>
    </location>
</feature>
<protein>
    <submittedName>
        <fullName evidence="3">Host specificity protein J</fullName>
    </submittedName>
</protein>
<organism evidence="3 4">
    <name type="scientific">Haemophilus parahaemolyticus</name>
    <dbReference type="NCBI Taxonomy" id="735"/>
    <lineage>
        <taxon>Bacteria</taxon>
        <taxon>Pseudomonadati</taxon>
        <taxon>Pseudomonadota</taxon>
        <taxon>Gammaproteobacteria</taxon>
        <taxon>Pasteurellales</taxon>
        <taxon>Pasteurellaceae</taxon>
        <taxon>Haemophilus</taxon>
    </lineage>
</organism>
<accession>A0A369Z7X5</accession>
<proteinExistence type="predicted"/>
<feature type="domain" description="Tip attachment protein J" evidence="1">
    <location>
        <begin position="326"/>
        <end position="442"/>
    </location>
</feature>
<sequence length="442" mass="50472">MGLFRKKKKAHTPVEAKESGRSKQRIKIVEVLSEGEIEGLVDGLKSVYLDKTPIEAKDGSHYFKNVEIEGREGTQTQEVMQGFQAVEKEISVATEITKRTALTRTVTDANVNRLRLTLGVQALFEQNDQGDTHSATVEFKITVGTQQIPFTIKGKYNSSYSRAIIVENLPRVPFTIKVERITADSTSNRLANKTMWASYTEIIDAQFRYPNTAYMGVKFDSEYFNNIPVRTYEIYGIKVRVPSNYDPETRTYTGLWDGTFKVAYTNNPAWILMDVVTHKRYGLGDRLGEFSVDKWALYKIAQYCDQMIPDGFGGQEPRFTCNLWLTEQRSAYDVLSDLCSIFRAIPVWNGTELTFIMDRPSDPVWTYTNANVVGGQFSRQYSAMKARHNAIQVEYKDAENHYENTIEYISDDEQIRKFGLNLKKVTAFGCTSRGQAFRTGKW</sequence>
<dbReference type="Pfam" id="PF24801">
    <property type="entry name" value="FNIII-A_GpJ"/>
    <property type="match status" value="1"/>
</dbReference>
<dbReference type="Pfam" id="PF13550">
    <property type="entry name" value="Phage-tail_3"/>
    <property type="match status" value="1"/>
</dbReference>
<dbReference type="InterPro" id="IPR053171">
    <property type="entry name" value="Viral_Tip_Attach_Protein"/>
</dbReference>
<dbReference type="InterPro" id="IPR055385">
    <property type="entry name" value="GpJ_HDII-ins2"/>
</dbReference>
<name>A0A369Z7X5_HAEPH</name>